<reference evidence="1 2" key="2">
    <citation type="journal article" date="2019" name="G3 (Bethesda)">
        <title>Hybrid Assembly of the Genome of the Entomopathogenic Nematode Steinernema carpocapsae Identifies the X-Chromosome.</title>
        <authorList>
            <person name="Serra L."/>
            <person name="Macchietto M."/>
            <person name="Macias-Munoz A."/>
            <person name="McGill C.J."/>
            <person name="Rodriguez I.M."/>
            <person name="Rodriguez B."/>
            <person name="Murad R."/>
            <person name="Mortazavi A."/>
        </authorList>
    </citation>
    <scope>NUCLEOTIDE SEQUENCE [LARGE SCALE GENOMIC DNA]</scope>
    <source>
        <strain evidence="1 2">ALL</strain>
    </source>
</reference>
<organism evidence="1 2">
    <name type="scientific">Steinernema carpocapsae</name>
    <name type="common">Entomopathogenic nematode</name>
    <dbReference type="NCBI Taxonomy" id="34508"/>
    <lineage>
        <taxon>Eukaryota</taxon>
        <taxon>Metazoa</taxon>
        <taxon>Ecdysozoa</taxon>
        <taxon>Nematoda</taxon>
        <taxon>Chromadorea</taxon>
        <taxon>Rhabditida</taxon>
        <taxon>Tylenchina</taxon>
        <taxon>Panagrolaimomorpha</taxon>
        <taxon>Strongyloidoidea</taxon>
        <taxon>Steinernematidae</taxon>
        <taxon>Steinernema</taxon>
    </lineage>
</organism>
<name>A0A4U5M293_STECR</name>
<dbReference type="Proteomes" id="UP000298663">
    <property type="component" value="Unassembled WGS sequence"/>
</dbReference>
<evidence type="ECO:0000313" key="2">
    <source>
        <dbReference type="Proteomes" id="UP000298663"/>
    </source>
</evidence>
<gene>
    <name evidence="1" type="ORF">L596_026738</name>
</gene>
<protein>
    <submittedName>
        <fullName evidence="1">Uncharacterized protein</fullName>
    </submittedName>
</protein>
<comment type="caution">
    <text evidence="1">The sequence shown here is derived from an EMBL/GenBank/DDBJ whole genome shotgun (WGS) entry which is preliminary data.</text>
</comment>
<evidence type="ECO:0000313" key="1">
    <source>
        <dbReference type="EMBL" id="TKR62826.1"/>
    </source>
</evidence>
<proteinExistence type="predicted"/>
<sequence length="159" mass="18018">MKSTLALFARGGVRHPGPEASLCISPPQSVLLRLLFLPVPWPFSLRLRVCFSCGPLLPFTALLLLFIEPPPHFECSQRHSVARRFPKTTLFVLSVCVSDFMSDCVLSSISPRARRRIMRGGFTSFCPIMNRANSLNYKPFITNFELLYDLKSRQVELTN</sequence>
<dbReference type="EMBL" id="AZBU02000010">
    <property type="protein sequence ID" value="TKR62826.1"/>
    <property type="molecule type" value="Genomic_DNA"/>
</dbReference>
<reference evidence="1 2" key="1">
    <citation type="journal article" date="2015" name="Genome Biol.">
        <title>Comparative genomics of Steinernema reveals deeply conserved gene regulatory networks.</title>
        <authorList>
            <person name="Dillman A.R."/>
            <person name="Macchietto M."/>
            <person name="Porter C.F."/>
            <person name="Rogers A."/>
            <person name="Williams B."/>
            <person name="Antoshechkin I."/>
            <person name="Lee M.M."/>
            <person name="Goodwin Z."/>
            <person name="Lu X."/>
            <person name="Lewis E.E."/>
            <person name="Goodrich-Blair H."/>
            <person name="Stock S.P."/>
            <person name="Adams B.J."/>
            <person name="Sternberg P.W."/>
            <person name="Mortazavi A."/>
        </authorList>
    </citation>
    <scope>NUCLEOTIDE SEQUENCE [LARGE SCALE GENOMIC DNA]</scope>
    <source>
        <strain evidence="1 2">ALL</strain>
    </source>
</reference>
<accession>A0A4U5M293</accession>
<dbReference type="AlphaFoldDB" id="A0A4U5M293"/>
<keyword evidence="2" id="KW-1185">Reference proteome</keyword>